<name>A0ABM3UR25_MUSDO</name>
<dbReference type="SUPFAM" id="SSF56574">
    <property type="entry name" value="Serpins"/>
    <property type="match status" value="1"/>
</dbReference>
<organism evidence="7 8">
    <name type="scientific">Musca domestica</name>
    <name type="common">House fly</name>
    <dbReference type="NCBI Taxonomy" id="7370"/>
    <lineage>
        <taxon>Eukaryota</taxon>
        <taxon>Metazoa</taxon>
        <taxon>Ecdysozoa</taxon>
        <taxon>Arthropoda</taxon>
        <taxon>Hexapoda</taxon>
        <taxon>Insecta</taxon>
        <taxon>Pterygota</taxon>
        <taxon>Neoptera</taxon>
        <taxon>Endopterygota</taxon>
        <taxon>Diptera</taxon>
        <taxon>Brachycera</taxon>
        <taxon>Muscomorpha</taxon>
        <taxon>Muscoidea</taxon>
        <taxon>Muscidae</taxon>
        <taxon>Musca</taxon>
    </lineage>
</organism>
<dbReference type="InterPro" id="IPR042178">
    <property type="entry name" value="Serpin_sf_1"/>
</dbReference>
<dbReference type="InterPro" id="IPR042185">
    <property type="entry name" value="Serpin_sf_2"/>
</dbReference>
<evidence type="ECO:0000256" key="2">
    <source>
        <dbReference type="ARBA" id="ARBA00022690"/>
    </source>
</evidence>
<evidence type="ECO:0000256" key="4">
    <source>
        <dbReference type="RuleBase" id="RU000411"/>
    </source>
</evidence>
<dbReference type="InterPro" id="IPR023795">
    <property type="entry name" value="Serpin_CS"/>
</dbReference>
<dbReference type="InterPro" id="IPR000215">
    <property type="entry name" value="Serpin_fam"/>
</dbReference>
<evidence type="ECO:0000256" key="5">
    <source>
        <dbReference type="SAM" id="SignalP"/>
    </source>
</evidence>
<keyword evidence="3 8" id="KW-0722">Serine protease inhibitor</keyword>
<dbReference type="RefSeq" id="XP_058975987.1">
    <property type="nucleotide sequence ID" value="XM_059120004.1"/>
</dbReference>
<dbReference type="PANTHER" id="PTHR11461">
    <property type="entry name" value="SERINE PROTEASE INHIBITOR, SERPIN"/>
    <property type="match status" value="1"/>
</dbReference>
<evidence type="ECO:0000313" key="7">
    <source>
        <dbReference type="Proteomes" id="UP001652621"/>
    </source>
</evidence>
<dbReference type="GO" id="GO:0004867">
    <property type="term" value="F:serine-type endopeptidase inhibitor activity"/>
    <property type="evidence" value="ECO:0007669"/>
    <property type="project" value="UniProtKB-KW"/>
</dbReference>
<keyword evidence="2 8" id="KW-0646">Protease inhibitor</keyword>
<dbReference type="Gene3D" id="3.30.497.10">
    <property type="entry name" value="Antithrombin, subunit I, domain 2"/>
    <property type="match status" value="1"/>
</dbReference>
<comment type="similarity">
    <text evidence="1 4">Belongs to the serpin family.</text>
</comment>
<dbReference type="InterPro" id="IPR023796">
    <property type="entry name" value="Serpin_dom"/>
</dbReference>
<feature type="domain" description="Serpin" evidence="6">
    <location>
        <begin position="41"/>
        <end position="395"/>
    </location>
</feature>
<keyword evidence="5" id="KW-0732">Signal</keyword>
<keyword evidence="7" id="KW-1185">Reference proteome</keyword>
<dbReference type="Proteomes" id="UP001652621">
    <property type="component" value="Unplaced"/>
</dbReference>
<feature type="signal peptide" evidence="5">
    <location>
        <begin position="1"/>
        <end position="27"/>
    </location>
</feature>
<dbReference type="CDD" id="cd19601">
    <property type="entry name" value="serpin42Da-like"/>
    <property type="match status" value="1"/>
</dbReference>
<evidence type="ECO:0000256" key="3">
    <source>
        <dbReference type="ARBA" id="ARBA00022900"/>
    </source>
</evidence>
<dbReference type="Gene3D" id="2.30.39.10">
    <property type="entry name" value="Alpha-1-antitrypsin, domain 1"/>
    <property type="match status" value="1"/>
</dbReference>
<dbReference type="PROSITE" id="PS00284">
    <property type="entry name" value="SERPIN"/>
    <property type="match status" value="1"/>
</dbReference>
<dbReference type="SMART" id="SM00093">
    <property type="entry name" value="SERPIN"/>
    <property type="match status" value="1"/>
</dbReference>
<dbReference type="InterPro" id="IPR036186">
    <property type="entry name" value="Serpin_sf"/>
</dbReference>
<gene>
    <name evidence="8" type="primary">LOC131801387</name>
</gene>
<dbReference type="Pfam" id="PF00079">
    <property type="entry name" value="Serpin"/>
    <property type="match status" value="1"/>
</dbReference>
<evidence type="ECO:0000259" key="6">
    <source>
        <dbReference type="SMART" id="SM00093"/>
    </source>
</evidence>
<evidence type="ECO:0000313" key="8">
    <source>
        <dbReference type="RefSeq" id="XP_058975987.1"/>
    </source>
</evidence>
<protein>
    <submittedName>
        <fullName evidence="8">Serine protease inhibitor 42Dd-like</fullName>
    </submittedName>
</protein>
<accession>A0ABM3UR25</accession>
<sequence length="395" mass="44601">MGLNEKFFKILCTFATLLVAADSVTSAGNVEFKTSLGSFSQQLFGELFKTNSQKNIIYSPFSIHSCLAMTRMGAGGETATEMDQGLKFNGQTPESVAENYHNLLAKYEDGKMLKIANKIYVKQHTVLEDVFQKTLEEKFFSKPEYVDFERANEAADSINKWVESKTDNKIHNMVSPATLGIDTFLVLVSAIHFKGEWKTKFDVEYTSDQDFFINDSESVKVPMMVTEDYFEYADLQDLDCSVVRLPYKDSDISMLIVLPNSKTGLSSLEEKLRTVSLKSLKPRLSKDHVEVLMPKFEAEFEINLSEPLMKMGMKQMFGRADFTKMKKSPEPLYISSAVHKAFISVTEYGTEASGATSIVANSRSLPIFFTVNHPFYYAIINEDFIPIFQGTVVNF</sequence>
<reference evidence="8" key="1">
    <citation type="submission" date="2025-08" db="UniProtKB">
        <authorList>
            <consortium name="RefSeq"/>
        </authorList>
    </citation>
    <scope>IDENTIFICATION</scope>
    <source>
        <strain evidence="8">Aabys</strain>
        <tissue evidence="8">Whole body</tissue>
    </source>
</reference>
<feature type="chain" id="PRO_5046963442" evidence="5">
    <location>
        <begin position="28"/>
        <end position="395"/>
    </location>
</feature>
<evidence type="ECO:0000256" key="1">
    <source>
        <dbReference type="ARBA" id="ARBA00009500"/>
    </source>
</evidence>
<dbReference type="PANTHER" id="PTHR11461:SF211">
    <property type="entry name" value="GH10112P-RELATED"/>
    <property type="match status" value="1"/>
</dbReference>
<proteinExistence type="inferred from homology"/>
<dbReference type="GeneID" id="131801387"/>